<evidence type="ECO:0000259" key="2">
    <source>
        <dbReference type="Pfam" id="PF01757"/>
    </source>
</evidence>
<dbReference type="InterPro" id="IPR002656">
    <property type="entry name" value="Acyl_transf_3_dom"/>
</dbReference>
<dbReference type="EMBL" id="JAAXZB010000002">
    <property type="protein sequence ID" value="NKW10346.1"/>
    <property type="molecule type" value="Genomic_DNA"/>
</dbReference>
<evidence type="ECO:0000256" key="1">
    <source>
        <dbReference type="SAM" id="Phobius"/>
    </source>
</evidence>
<dbReference type="Proteomes" id="UP000558475">
    <property type="component" value="Unassembled WGS sequence"/>
</dbReference>
<keyword evidence="1" id="KW-1133">Transmembrane helix</keyword>
<protein>
    <submittedName>
        <fullName evidence="3">Acyltransferase family protein</fullName>
    </submittedName>
</protein>
<accession>A0A7X6FQZ4</accession>
<keyword evidence="1" id="KW-0472">Membrane</keyword>
<dbReference type="InterPro" id="IPR050879">
    <property type="entry name" value="Acyltransferase_3"/>
</dbReference>
<gene>
    <name evidence="3" type="ORF">HGG76_15965</name>
</gene>
<organism evidence="3 4">
    <name type="scientific">Brucella tritici</name>
    <dbReference type="NCBI Taxonomy" id="94626"/>
    <lineage>
        <taxon>Bacteria</taxon>
        <taxon>Pseudomonadati</taxon>
        <taxon>Pseudomonadota</taxon>
        <taxon>Alphaproteobacteria</taxon>
        <taxon>Hyphomicrobiales</taxon>
        <taxon>Brucellaceae</taxon>
        <taxon>Brucella/Ochrobactrum group</taxon>
        <taxon>Brucella</taxon>
    </lineage>
</organism>
<feature type="transmembrane region" description="Helical" evidence="1">
    <location>
        <begin position="76"/>
        <end position="98"/>
    </location>
</feature>
<evidence type="ECO:0000313" key="4">
    <source>
        <dbReference type="Proteomes" id="UP000558475"/>
    </source>
</evidence>
<dbReference type="PANTHER" id="PTHR23028">
    <property type="entry name" value="ACETYLTRANSFERASE"/>
    <property type="match status" value="1"/>
</dbReference>
<dbReference type="Pfam" id="PF01757">
    <property type="entry name" value="Acyl_transf_3"/>
    <property type="match status" value="1"/>
</dbReference>
<comment type="caution">
    <text evidence="3">The sequence shown here is derived from an EMBL/GenBank/DDBJ whole genome shotgun (WGS) entry which is preliminary data.</text>
</comment>
<reference evidence="3 4" key="1">
    <citation type="submission" date="2020-04" db="EMBL/GenBank/DDBJ databases">
        <title>Whole genome sequencing of clinical and environmental type strains of Ochrobactrum.</title>
        <authorList>
            <person name="Dharne M."/>
        </authorList>
    </citation>
    <scope>NUCLEOTIDE SEQUENCE [LARGE SCALE GENOMIC DNA]</scope>
    <source>
        <strain evidence="3 4">DSM 13340</strain>
    </source>
</reference>
<feature type="transmembrane region" description="Helical" evidence="1">
    <location>
        <begin position="34"/>
        <end position="55"/>
    </location>
</feature>
<keyword evidence="3" id="KW-0012">Acyltransferase</keyword>
<proteinExistence type="predicted"/>
<evidence type="ECO:0000313" key="3">
    <source>
        <dbReference type="EMBL" id="NKW10346.1"/>
    </source>
</evidence>
<name>A0A7X6FQZ4_9HYPH</name>
<keyword evidence="3" id="KW-0808">Transferase</keyword>
<keyword evidence="1" id="KW-0812">Transmembrane</keyword>
<sequence>MLRGVAVILVMLAHYPFLAPVREIYWLPVIQKFHFWAGVDIFFAISGYVVTRTILNLRTQPRREQADLLIRFWFRRFFRLIPMAWLTLLIAVLLSAFWNDREC</sequence>
<dbReference type="AlphaFoldDB" id="A0A7X6FQZ4"/>
<feature type="domain" description="Acyltransferase 3" evidence="2">
    <location>
        <begin position="2"/>
        <end position="100"/>
    </location>
</feature>
<dbReference type="GO" id="GO:0016747">
    <property type="term" value="F:acyltransferase activity, transferring groups other than amino-acyl groups"/>
    <property type="evidence" value="ECO:0007669"/>
    <property type="project" value="InterPro"/>
</dbReference>